<gene>
    <name evidence="2" type="ORF">DFR37_103254</name>
</gene>
<keyword evidence="1" id="KW-0472">Membrane</keyword>
<evidence type="ECO:0000313" key="3">
    <source>
        <dbReference type="Proteomes" id="UP000253628"/>
    </source>
</evidence>
<evidence type="ECO:0000256" key="1">
    <source>
        <dbReference type="SAM" id="Phobius"/>
    </source>
</evidence>
<organism evidence="2 3">
    <name type="scientific">Eoetvoesiella caeni</name>
    <dbReference type="NCBI Taxonomy" id="645616"/>
    <lineage>
        <taxon>Bacteria</taxon>
        <taxon>Pseudomonadati</taxon>
        <taxon>Pseudomonadota</taxon>
        <taxon>Betaproteobacteria</taxon>
        <taxon>Burkholderiales</taxon>
        <taxon>Alcaligenaceae</taxon>
        <taxon>Eoetvoesiella</taxon>
    </lineage>
</organism>
<sequence>MAESTSEIPGGQIRLIRWHYLWYVAAALLVMSFAITYGNVWFLNWVHVMSGVLWTGIDLFMGFVIGPILRKVSVPVRKEVLTRLTPVTLFLLPTLSVLTGTSGWFLAVRLGFMQMPWPQFGWIAAALVLITLMTIQGLGYLLPTSLRVCLELQKPRPDGEKIRRMMSRFYYVVASQGVMQVAIIVVMAKLATGV</sequence>
<feature type="transmembrane region" description="Helical" evidence="1">
    <location>
        <begin position="20"/>
        <end position="42"/>
    </location>
</feature>
<feature type="transmembrane region" description="Helical" evidence="1">
    <location>
        <begin position="89"/>
        <end position="108"/>
    </location>
</feature>
<feature type="transmembrane region" description="Helical" evidence="1">
    <location>
        <begin position="48"/>
        <end position="69"/>
    </location>
</feature>
<feature type="transmembrane region" description="Helical" evidence="1">
    <location>
        <begin position="169"/>
        <end position="191"/>
    </location>
</feature>
<dbReference type="Proteomes" id="UP000253628">
    <property type="component" value="Unassembled WGS sequence"/>
</dbReference>
<keyword evidence="1" id="KW-0812">Transmembrane</keyword>
<dbReference type="EMBL" id="QNRQ01000003">
    <property type="protein sequence ID" value="RBP40911.1"/>
    <property type="molecule type" value="Genomic_DNA"/>
</dbReference>
<accession>A0A366HEN1</accession>
<keyword evidence="3" id="KW-1185">Reference proteome</keyword>
<reference evidence="2 3" key="1">
    <citation type="submission" date="2018-06" db="EMBL/GenBank/DDBJ databases">
        <title>Genomic Encyclopedia of Type Strains, Phase IV (KMG-IV): sequencing the most valuable type-strain genomes for metagenomic binning, comparative biology and taxonomic classification.</title>
        <authorList>
            <person name="Goeker M."/>
        </authorList>
    </citation>
    <scope>NUCLEOTIDE SEQUENCE [LARGE SCALE GENOMIC DNA]</scope>
    <source>
        <strain evidence="2 3">DSM 25520</strain>
    </source>
</reference>
<proteinExistence type="predicted"/>
<feature type="transmembrane region" description="Helical" evidence="1">
    <location>
        <begin position="120"/>
        <end position="142"/>
    </location>
</feature>
<dbReference type="OrthoDB" id="8449237at2"/>
<name>A0A366HEN1_9BURK</name>
<comment type="caution">
    <text evidence="2">The sequence shown here is derived from an EMBL/GenBank/DDBJ whole genome shotgun (WGS) entry which is preliminary data.</text>
</comment>
<dbReference type="RefSeq" id="WP_113932670.1">
    <property type="nucleotide sequence ID" value="NZ_JACCEU010000004.1"/>
</dbReference>
<keyword evidence="1" id="KW-1133">Transmembrane helix</keyword>
<dbReference type="AlphaFoldDB" id="A0A366HEN1"/>
<evidence type="ECO:0000313" key="2">
    <source>
        <dbReference type="EMBL" id="RBP40911.1"/>
    </source>
</evidence>
<protein>
    <submittedName>
        <fullName evidence="2">Uncharacterized protein</fullName>
    </submittedName>
</protein>